<keyword evidence="3" id="KW-1185">Reference proteome</keyword>
<feature type="signal peptide" evidence="1">
    <location>
        <begin position="1"/>
        <end position="22"/>
    </location>
</feature>
<organism evidence="2 3">
    <name type="scientific">Paradevosia shaoguanensis</name>
    <dbReference type="NCBI Taxonomy" id="1335043"/>
    <lineage>
        <taxon>Bacteria</taxon>
        <taxon>Pseudomonadati</taxon>
        <taxon>Pseudomonadota</taxon>
        <taxon>Alphaproteobacteria</taxon>
        <taxon>Hyphomicrobiales</taxon>
        <taxon>Devosiaceae</taxon>
        <taxon>Paradevosia</taxon>
    </lineage>
</organism>
<sequence>MRKLFALVMVAVAALAVGPVRAADMPYYPPVIEVPDVDYGVGGSFYLRGSVAGNLWAARNFENPCGGCGTDVTDRGYGYSLGAGFGYETGSGLRADVTVDYLNNSGLTFGNGRKANLRGGLALANAYYDFNFSGLSSSAGGFGAYVGAGLGAAWVDTTINEPNGTAWAWGDRFEPAAAVMAGVTYDMGAMVADVGYRGVYLPTIGNTPPNMVNAYVINNNWIHEVRGTLRYRFN</sequence>
<proteinExistence type="predicted"/>
<dbReference type="Gene3D" id="2.40.160.20">
    <property type="match status" value="1"/>
</dbReference>
<evidence type="ECO:0000256" key="1">
    <source>
        <dbReference type="SAM" id="SignalP"/>
    </source>
</evidence>
<evidence type="ECO:0000313" key="3">
    <source>
        <dbReference type="Proteomes" id="UP001156140"/>
    </source>
</evidence>
<comment type="caution">
    <text evidence="2">The sequence shown here is derived from an EMBL/GenBank/DDBJ whole genome shotgun (WGS) entry which is preliminary data.</text>
</comment>
<dbReference type="InterPro" id="IPR011250">
    <property type="entry name" value="OMP/PagP_B-barrel"/>
</dbReference>
<dbReference type="RefSeq" id="WP_035035690.1">
    <property type="nucleotide sequence ID" value="NZ_CP068983.1"/>
</dbReference>
<dbReference type="SUPFAM" id="SSF56925">
    <property type="entry name" value="OMPA-like"/>
    <property type="match status" value="1"/>
</dbReference>
<accession>A0AA41UCR6</accession>
<evidence type="ECO:0000313" key="2">
    <source>
        <dbReference type="EMBL" id="MCI0128923.1"/>
    </source>
</evidence>
<gene>
    <name evidence="2" type="ORF">ML536_18975</name>
</gene>
<feature type="chain" id="PRO_5041247419" evidence="1">
    <location>
        <begin position="23"/>
        <end position="234"/>
    </location>
</feature>
<dbReference type="Proteomes" id="UP001156140">
    <property type="component" value="Unassembled WGS sequence"/>
</dbReference>
<reference evidence="2" key="1">
    <citation type="submission" date="2022-03" db="EMBL/GenBank/DDBJ databases">
        <title>The complete genome sequence of a Methyloterrigena soli.</title>
        <authorList>
            <person name="Zi Z."/>
        </authorList>
    </citation>
    <scope>NUCLEOTIDE SEQUENCE</scope>
    <source>
        <strain evidence="2">M48</strain>
    </source>
</reference>
<name>A0AA41UCR6_9HYPH</name>
<protein>
    <submittedName>
        <fullName evidence="2">Porin family protein</fullName>
    </submittedName>
</protein>
<dbReference type="EMBL" id="JALAZD010000003">
    <property type="protein sequence ID" value="MCI0128923.1"/>
    <property type="molecule type" value="Genomic_DNA"/>
</dbReference>
<dbReference type="AlphaFoldDB" id="A0AA41UCR6"/>
<keyword evidence="1" id="KW-0732">Signal</keyword>